<keyword evidence="3" id="KW-1185">Reference proteome</keyword>
<evidence type="ECO:0000313" key="2">
    <source>
        <dbReference type="EMBL" id="ANF52035.1"/>
    </source>
</evidence>
<evidence type="ECO:0000313" key="3">
    <source>
        <dbReference type="Proteomes" id="UP000077824"/>
    </source>
</evidence>
<dbReference type="OrthoDB" id="4317910at2"/>
<accession>A0A172XZ02</accession>
<dbReference type="EMBL" id="CP015199">
    <property type="protein sequence ID" value="ANF52035.1"/>
    <property type="molecule type" value="Genomic_DNA"/>
</dbReference>
<feature type="compositionally biased region" description="Basic and acidic residues" evidence="1">
    <location>
        <begin position="164"/>
        <end position="173"/>
    </location>
</feature>
<feature type="compositionally biased region" description="Basic and acidic residues" evidence="1">
    <location>
        <begin position="1"/>
        <end position="12"/>
    </location>
</feature>
<feature type="compositionally biased region" description="Basic and acidic residues" evidence="1">
    <location>
        <begin position="132"/>
        <end position="143"/>
    </location>
</feature>
<evidence type="ECO:0000256" key="1">
    <source>
        <dbReference type="SAM" id="MobiDB-lite"/>
    </source>
</evidence>
<organism evidence="2 3">
    <name type="scientific">Chryseobacterium glaciei</name>
    <dbReference type="NCBI Taxonomy" id="1685010"/>
    <lineage>
        <taxon>Bacteria</taxon>
        <taxon>Pseudomonadati</taxon>
        <taxon>Bacteroidota</taxon>
        <taxon>Flavobacteriia</taxon>
        <taxon>Flavobacteriales</taxon>
        <taxon>Weeksellaceae</taxon>
        <taxon>Chryseobacterium group</taxon>
        <taxon>Chryseobacterium</taxon>
    </lineage>
</organism>
<feature type="compositionally biased region" description="Polar residues" evidence="1">
    <location>
        <begin position="109"/>
        <end position="118"/>
    </location>
</feature>
<dbReference type="KEGG" id="chh:A0O34_16605"/>
<proteinExistence type="predicted"/>
<feature type="compositionally biased region" description="Basic and acidic residues" evidence="1">
    <location>
        <begin position="96"/>
        <end position="108"/>
    </location>
</feature>
<dbReference type="RefSeq" id="WP_066757077.1">
    <property type="nucleotide sequence ID" value="NZ_CP015199.1"/>
</dbReference>
<reference evidence="2 3" key="1">
    <citation type="submission" date="2016-04" db="EMBL/GenBank/DDBJ databases">
        <title>Complete Genome Sequence of Chryseobacterium sp. IHBB 10212.</title>
        <authorList>
            <person name="Pal M."/>
            <person name="Swarnkar M.K."/>
            <person name="Kaushal K."/>
            <person name="Chhibber S."/>
            <person name="Singh A.K."/>
            <person name="Gulati A."/>
        </authorList>
    </citation>
    <scope>NUCLEOTIDE SEQUENCE [LARGE SCALE GENOMIC DNA]</scope>
    <source>
        <strain evidence="2 3">IHBB 10212</strain>
    </source>
</reference>
<sequence length="1098" mass="122928">MKAAKPVEKDNKANQNQSKKQKQKEPMVVHQSEAEVAATQIQKTGSQTVVTGSGNPNNNLVGRNGSNPMTQTIYDQGSEIMYGRFQESLKQTGDVNHPDTKKAEKDYMSTKNVSQGQDYNDHKSGTSLPKTSQDESTKSKAESQEVLSELIPESGGHDKKKKNEGKNQKSSNEKIESHLIKIEPNQHYENQLISTDEQLDRFAENQMKLTRKLNWGKLGDDFVQKLVKTGGTINYQILLNNDIVAKEIADLPEEKKKFLQNSDTKLQSLVLLDLLKELSPAEMADFKSKTTAESSSSKDIENSLRKYIQDRNLRKKENDQRESITRSFTGSSMIEVYHKYKTCQKSQGVVDDYPKNNKHEGAVPDIVLKEAHNDFYIFEQAAKAMGYTTNEFISLIHQYEVAFRKETIHIAEDVLQKYHHTLFEQKKKLLEDAFLTNLLGKIKASKAKESYRTANGASAGASGMAFAEKPTDKERSFGQEMKALAISKETEGNNAIGSLSSTTPLVQDNGFNKEGFANVETKQELRNFLANYISDQEANIARIIKNLNADQGLSIYGYASLLEKSKEQQGIAKDSIFDLIITDKESEESTKHIIEGLLIGVLAVALGLLSFGTGTVALLLAAGNFALSAYLTYEEIDKYRTQLAAYKVDISQDEPSAVWIIISVVGSALDAAAVAKISSKLVKAGRVFEKSKNITQTRKLLTDANLDPATQEKVIKALNDDLARAKALETKIQQNTVKQAELKVDIKQSLNKAQKSAFTVNTFVNPEFAIKLLPIAVKYVKSGVLSFEKFLFELQAAKIIKEIEKLSSEELSLLRKTFEDAKSLAKENEELADFDISTMREIAKNAGDIHAQNIIKGLKGKKIPQDEIDQIIIRCKYIDVKLGNTQMSEIVDKLANSHGFKNPEDLLDILRVAFEKPNLKGKKIYESAEVISKSTKDLLNELETGLKELDKGHEVIISRKIRPDGTRSGYDKLEKGGNEIDVLNITERRIIESKRVIGSDEQVKVNIKSIMGKFNTETRLSTANKDLYPNHFGQIKIDNPNNSYFNLNKQQFIDKIRQDLFPYTSVQGGIEKIELQKAIQELEVTNGKGTFKINKDEW</sequence>
<dbReference type="AlphaFoldDB" id="A0A172XZ02"/>
<protein>
    <submittedName>
        <fullName evidence="2">Uncharacterized protein</fullName>
    </submittedName>
</protein>
<feature type="compositionally biased region" description="Polar residues" evidence="1">
    <location>
        <begin position="39"/>
        <end position="75"/>
    </location>
</feature>
<dbReference type="Proteomes" id="UP000077824">
    <property type="component" value="Chromosome"/>
</dbReference>
<name>A0A172XZ02_9FLAO</name>
<gene>
    <name evidence="2" type="ORF">A0O34_16605</name>
</gene>
<feature type="region of interest" description="Disordered" evidence="1">
    <location>
        <begin position="1"/>
        <end position="173"/>
    </location>
</feature>
<dbReference type="STRING" id="1685010.A0O34_16605"/>